<comment type="caution">
    <text evidence="2">The sequence shown here is derived from an EMBL/GenBank/DDBJ whole genome shotgun (WGS) entry which is preliminary data.</text>
</comment>
<dbReference type="SUPFAM" id="SSF53335">
    <property type="entry name" value="S-adenosyl-L-methionine-dependent methyltransferases"/>
    <property type="match status" value="1"/>
</dbReference>
<keyword evidence="2" id="KW-0489">Methyltransferase</keyword>
<accession>A0ABS1EUP8</accession>
<dbReference type="Gene3D" id="3.40.50.150">
    <property type="entry name" value="Vaccinia Virus protein VP39"/>
    <property type="match status" value="1"/>
</dbReference>
<evidence type="ECO:0000259" key="1">
    <source>
        <dbReference type="Pfam" id="PF13847"/>
    </source>
</evidence>
<dbReference type="RefSeq" id="WP_200272754.1">
    <property type="nucleotide sequence ID" value="NZ_JAENHN010000054.1"/>
</dbReference>
<dbReference type="Pfam" id="PF13847">
    <property type="entry name" value="Methyltransf_31"/>
    <property type="match status" value="1"/>
</dbReference>
<keyword evidence="3" id="KW-1185">Reference proteome</keyword>
<organism evidence="2 3">
    <name type="scientific">Clostridium yunnanense</name>
    <dbReference type="NCBI Taxonomy" id="2800325"/>
    <lineage>
        <taxon>Bacteria</taxon>
        <taxon>Bacillati</taxon>
        <taxon>Bacillota</taxon>
        <taxon>Clostridia</taxon>
        <taxon>Eubacteriales</taxon>
        <taxon>Clostridiaceae</taxon>
        <taxon>Clostridium</taxon>
    </lineage>
</organism>
<dbReference type="InterPro" id="IPR029063">
    <property type="entry name" value="SAM-dependent_MTases_sf"/>
</dbReference>
<dbReference type="InterPro" id="IPR025714">
    <property type="entry name" value="Methyltranfer_dom"/>
</dbReference>
<reference evidence="3" key="1">
    <citation type="submission" date="2021-01" db="EMBL/GenBank/DDBJ databases">
        <title>Genome public.</title>
        <authorList>
            <person name="Liu C."/>
            <person name="Sun Q."/>
        </authorList>
    </citation>
    <scope>NUCLEOTIDE SEQUENCE [LARGE SCALE GENOMIC DNA]</scope>
    <source>
        <strain evidence="3">YIM B02505</strain>
    </source>
</reference>
<evidence type="ECO:0000313" key="3">
    <source>
        <dbReference type="Proteomes" id="UP000596739"/>
    </source>
</evidence>
<feature type="domain" description="Methyltransferase" evidence="1">
    <location>
        <begin position="27"/>
        <end position="142"/>
    </location>
</feature>
<dbReference type="GO" id="GO:0008168">
    <property type="term" value="F:methyltransferase activity"/>
    <property type="evidence" value="ECO:0007669"/>
    <property type="project" value="UniProtKB-KW"/>
</dbReference>
<dbReference type="GO" id="GO:0032259">
    <property type="term" value="P:methylation"/>
    <property type="evidence" value="ECO:0007669"/>
    <property type="project" value="UniProtKB-KW"/>
</dbReference>
<protein>
    <submittedName>
        <fullName evidence="2">Class I SAM-dependent methyltransferase</fullName>
    </submittedName>
</protein>
<sequence length="206" mass="23946">MDIHERIKLWERQDGLSLFDNLGLANDSNILDYGCGFGHYSVLASRAICRGRVYAVDINKGCLNHINEVIKLEELNNIELKMGNKDYSLDFEDDYFDMIMYYDILHGNGFHRFTLLEEAQRTLKKNGILSILPFHMSNFTDKDGKKKKYSYEKLVKEVEAYGFQVITSLSKIGIHFEKYHSPYYISKGGITFDDLEKAEILTFRKV</sequence>
<gene>
    <name evidence="2" type="ORF">JHL18_20550</name>
</gene>
<dbReference type="EMBL" id="JAENHN010000054">
    <property type="protein sequence ID" value="MBK1813018.1"/>
    <property type="molecule type" value="Genomic_DNA"/>
</dbReference>
<dbReference type="Proteomes" id="UP000596739">
    <property type="component" value="Unassembled WGS sequence"/>
</dbReference>
<name>A0ABS1EUP8_9CLOT</name>
<dbReference type="CDD" id="cd02440">
    <property type="entry name" value="AdoMet_MTases"/>
    <property type="match status" value="1"/>
</dbReference>
<evidence type="ECO:0000313" key="2">
    <source>
        <dbReference type="EMBL" id="MBK1813018.1"/>
    </source>
</evidence>
<keyword evidence="2" id="KW-0808">Transferase</keyword>
<proteinExistence type="predicted"/>